<dbReference type="Gramene" id="CDY34034">
    <property type="protein sequence ID" value="CDY34034"/>
    <property type="gene ID" value="GSBRNA2T00055902001"/>
</dbReference>
<name>A0A078H9A0_BRANA</name>
<reference evidence="1 2" key="1">
    <citation type="journal article" date="2014" name="Science">
        <title>Plant genetics. Early allopolyploid evolution in the post-Neolithic Brassica napus oilseed genome.</title>
        <authorList>
            <person name="Chalhoub B."/>
            <person name="Denoeud F."/>
            <person name="Liu S."/>
            <person name="Parkin I.A."/>
            <person name="Tang H."/>
            <person name="Wang X."/>
            <person name="Chiquet J."/>
            <person name="Belcram H."/>
            <person name="Tong C."/>
            <person name="Samans B."/>
            <person name="Correa M."/>
            <person name="Da Silva C."/>
            <person name="Just J."/>
            <person name="Falentin C."/>
            <person name="Koh C.S."/>
            <person name="Le Clainche I."/>
            <person name="Bernard M."/>
            <person name="Bento P."/>
            <person name="Noel B."/>
            <person name="Labadie K."/>
            <person name="Alberti A."/>
            <person name="Charles M."/>
            <person name="Arnaud D."/>
            <person name="Guo H."/>
            <person name="Daviaud C."/>
            <person name="Alamery S."/>
            <person name="Jabbari K."/>
            <person name="Zhao M."/>
            <person name="Edger P.P."/>
            <person name="Chelaifa H."/>
            <person name="Tack D."/>
            <person name="Lassalle G."/>
            <person name="Mestiri I."/>
            <person name="Schnel N."/>
            <person name="Le Paslier M.C."/>
            <person name="Fan G."/>
            <person name="Renault V."/>
            <person name="Bayer P.E."/>
            <person name="Golicz A.A."/>
            <person name="Manoli S."/>
            <person name="Lee T.H."/>
            <person name="Thi V.H."/>
            <person name="Chalabi S."/>
            <person name="Hu Q."/>
            <person name="Fan C."/>
            <person name="Tollenaere R."/>
            <person name="Lu Y."/>
            <person name="Battail C."/>
            <person name="Shen J."/>
            <person name="Sidebottom C.H."/>
            <person name="Wang X."/>
            <person name="Canaguier A."/>
            <person name="Chauveau A."/>
            <person name="Berard A."/>
            <person name="Deniot G."/>
            <person name="Guan M."/>
            <person name="Liu Z."/>
            <person name="Sun F."/>
            <person name="Lim Y.P."/>
            <person name="Lyons E."/>
            <person name="Town C.D."/>
            <person name="Bancroft I."/>
            <person name="Wang X."/>
            <person name="Meng J."/>
            <person name="Ma J."/>
            <person name="Pires J.C."/>
            <person name="King G.J."/>
            <person name="Brunel D."/>
            <person name="Delourme R."/>
            <person name="Renard M."/>
            <person name="Aury J.M."/>
            <person name="Adams K.L."/>
            <person name="Batley J."/>
            <person name="Snowdon R.J."/>
            <person name="Tost J."/>
            <person name="Edwards D."/>
            <person name="Zhou Y."/>
            <person name="Hua W."/>
            <person name="Sharpe A.G."/>
            <person name="Paterson A.H."/>
            <person name="Guan C."/>
            <person name="Wincker P."/>
        </authorList>
    </citation>
    <scope>NUCLEOTIDE SEQUENCE [LARGE SCALE GENOMIC DNA]</scope>
    <source>
        <strain evidence="2">cv. Darmor-bzh</strain>
    </source>
</reference>
<sequence>MRIYLIARTKEEPLSLSHSHSLF</sequence>
<dbReference type="PaxDb" id="3708-A0A078H9A0"/>
<organism evidence="1 2">
    <name type="scientific">Brassica napus</name>
    <name type="common">Rape</name>
    <dbReference type="NCBI Taxonomy" id="3708"/>
    <lineage>
        <taxon>Eukaryota</taxon>
        <taxon>Viridiplantae</taxon>
        <taxon>Streptophyta</taxon>
        <taxon>Embryophyta</taxon>
        <taxon>Tracheophyta</taxon>
        <taxon>Spermatophyta</taxon>
        <taxon>Magnoliopsida</taxon>
        <taxon>eudicotyledons</taxon>
        <taxon>Gunneridae</taxon>
        <taxon>Pentapetalae</taxon>
        <taxon>rosids</taxon>
        <taxon>malvids</taxon>
        <taxon>Brassicales</taxon>
        <taxon>Brassicaceae</taxon>
        <taxon>Brassiceae</taxon>
        <taxon>Brassica</taxon>
    </lineage>
</organism>
<protein>
    <submittedName>
        <fullName evidence="1">BnaC03g27810D protein</fullName>
    </submittedName>
</protein>
<accession>A0A078H9A0</accession>
<proteinExistence type="predicted"/>
<evidence type="ECO:0000313" key="2">
    <source>
        <dbReference type="Proteomes" id="UP000028999"/>
    </source>
</evidence>
<dbReference type="EMBL" id="LK032326">
    <property type="protein sequence ID" value="CDY34034.1"/>
    <property type="molecule type" value="Genomic_DNA"/>
</dbReference>
<dbReference type="Proteomes" id="UP000028999">
    <property type="component" value="Unassembled WGS sequence"/>
</dbReference>
<evidence type="ECO:0000313" key="1">
    <source>
        <dbReference type="EMBL" id="CDY34034.1"/>
    </source>
</evidence>
<keyword evidence="2" id="KW-1185">Reference proteome</keyword>
<gene>
    <name evidence="1" type="primary">BnaC03g27810D</name>
    <name evidence="1" type="ORF">GSBRNA2T00055902001</name>
</gene>
<dbReference type="AlphaFoldDB" id="A0A078H9A0"/>